<evidence type="ECO:0000313" key="2">
    <source>
        <dbReference type="EMBL" id="KAK9135260.1"/>
    </source>
</evidence>
<protein>
    <submittedName>
        <fullName evidence="2">Uncharacterized protein</fullName>
    </submittedName>
</protein>
<name>A0AAP0JKH6_9MAGN</name>
<feature type="coiled-coil region" evidence="1">
    <location>
        <begin position="24"/>
        <end position="58"/>
    </location>
</feature>
<keyword evidence="3" id="KW-1185">Reference proteome</keyword>
<organism evidence="2 3">
    <name type="scientific">Stephania yunnanensis</name>
    <dbReference type="NCBI Taxonomy" id="152371"/>
    <lineage>
        <taxon>Eukaryota</taxon>
        <taxon>Viridiplantae</taxon>
        <taxon>Streptophyta</taxon>
        <taxon>Embryophyta</taxon>
        <taxon>Tracheophyta</taxon>
        <taxon>Spermatophyta</taxon>
        <taxon>Magnoliopsida</taxon>
        <taxon>Ranunculales</taxon>
        <taxon>Menispermaceae</taxon>
        <taxon>Menispermoideae</taxon>
        <taxon>Cissampelideae</taxon>
        <taxon>Stephania</taxon>
    </lineage>
</organism>
<evidence type="ECO:0000313" key="3">
    <source>
        <dbReference type="Proteomes" id="UP001420932"/>
    </source>
</evidence>
<accession>A0AAP0JKH6</accession>
<proteinExistence type="predicted"/>
<reference evidence="2 3" key="1">
    <citation type="submission" date="2024-01" db="EMBL/GenBank/DDBJ databases">
        <title>Genome assemblies of Stephania.</title>
        <authorList>
            <person name="Yang L."/>
        </authorList>
    </citation>
    <scope>NUCLEOTIDE SEQUENCE [LARGE SCALE GENOMIC DNA]</scope>
    <source>
        <strain evidence="2">YNDBR</strain>
        <tissue evidence="2">Leaf</tissue>
    </source>
</reference>
<sequence length="92" mass="10550">MWSYKLSPPVPQHQEHLLSLQNVLKLLKETSQQCETRKEQLNAQLLEIQGEIDELLEDDTSSEASCEEMVEPLVVDDDLSKGKKKNQTRNLS</sequence>
<dbReference type="Proteomes" id="UP001420932">
    <property type="component" value="Unassembled WGS sequence"/>
</dbReference>
<evidence type="ECO:0000256" key="1">
    <source>
        <dbReference type="SAM" id="Coils"/>
    </source>
</evidence>
<keyword evidence="1" id="KW-0175">Coiled coil</keyword>
<gene>
    <name evidence="2" type="ORF">Syun_014590</name>
</gene>
<dbReference type="EMBL" id="JBBNAF010000006">
    <property type="protein sequence ID" value="KAK9135260.1"/>
    <property type="molecule type" value="Genomic_DNA"/>
</dbReference>
<comment type="caution">
    <text evidence="2">The sequence shown here is derived from an EMBL/GenBank/DDBJ whole genome shotgun (WGS) entry which is preliminary data.</text>
</comment>
<dbReference type="AlphaFoldDB" id="A0AAP0JKH6"/>